<dbReference type="PANTHER" id="PTHR34385:SF1">
    <property type="entry name" value="PEPTIDOGLYCAN L-ALANYL-D-GLUTAMATE ENDOPEPTIDASE CWLK"/>
    <property type="match status" value="1"/>
</dbReference>
<dbReference type="AlphaFoldDB" id="A0A094JF07"/>
<organism evidence="2 3">
    <name type="scientific">Shewanella mangrovi</name>
    <dbReference type="NCBI Taxonomy" id="1515746"/>
    <lineage>
        <taxon>Bacteria</taxon>
        <taxon>Pseudomonadati</taxon>
        <taxon>Pseudomonadota</taxon>
        <taxon>Gammaproteobacteria</taxon>
        <taxon>Alteromonadales</taxon>
        <taxon>Shewanellaceae</taxon>
        <taxon>Shewanella</taxon>
    </lineage>
</organism>
<dbReference type="Pfam" id="PF02557">
    <property type="entry name" value="VanY"/>
    <property type="match status" value="1"/>
</dbReference>
<comment type="caution">
    <text evidence="2">The sequence shown here is derived from an EMBL/GenBank/DDBJ whole genome shotgun (WGS) entry which is preliminary data.</text>
</comment>
<proteinExistence type="predicted"/>
<dbReference type="CDD" id="cd14847">
    <property type="entry name" value="DD-carboxypeptidase_like"/>
    <property type="match status" value="1"/>
</dbReference>
<evidence type="ECO:0000259" key="1">
    <source>
        <dbReference type="Pfam" id="PF02557"/>
    </source>
</evidence>
<reference evidence="2 3" key="1">
    <citation type="submission" date="2014-06" db="EMBL/GenBank/DDBJ databases">
        <title>Shewanella sp. YQH10.</title>
        <authorList>
            <person name="Liu Y."/>
            <person name="Zeng R."/>
        </authorList>
    </citation>
    <scope>NUCLEOTIDE SEQUENCE [LARGE SCALE GENOMIC DNA]</scope>
    <source>
        <strain evidence="2 3">YQH10</strain>
    </source>
</reference>
<dbReference type="eggNOG" id="COG1876">
    <property type="taxonomic scope" value="Bacteria"/>
</dbReference>
<dbReference type="GO" id="GO:0006508">
    <property type="term" value="P:proteolysis"/>
    <property type="evidence" value="ECO:0007669"/>
    <property type="project" value="InterPro"/>
</dbReference>
<protein>
    <recommendedName>
        <fullName evidence="1">D-alanyl-D-alanine carboxypeptidase-like core domain-containing protein</fullName>
    </recommendedName>
</protein>
<evidence type="ECO:0000313" key="2">
    <source>
        <dbReference type="EMBL" id="KFZ38505.1"/>
    </source>
</evidence>
<dbReference type="Proteomes" id="UP000029264">
    <property type="component" value="Unassembled WGS sequence"/>
</dbReference>
<dbReference type="InterPro" id="IPR003709">
    <property type="entry name" value="VanY-like_core_dom"/>
</dbReference>
<dbReference type="STRING" id="1515746.HR45_03490"/>
<accession>A0A094JF07</accession>
<dbReference type="PANTHER" id="PTHR34385">
    <property type="entry name" value="D-ALANYL-D-ALANINE CARBOXYPEPTIDASE"/>
    <property type="match status" value="1"/>
</dbReference>
<dbReference type="Gene3D" id="3.30.1380.10">
    <property type="match status" value="1"/>
</dbReference>
<dbReference type="InterPro" id="IPR052179">
    <property type="entry name" value="DD-CPase-like"/>
</dbReference>
<keyword evidence="3" id="KW-1185">Reference proteome</keyword>
<dbReference type="EMBL" id="JPEO01000002">
    <property type="protein sequence ID" value="KFZ38505.1"/>
    <property type="molecule type" value="Genomic_DNA"/>
</dbReference>
<feature type="domain" description="D-alanyl-D-alanine carboxypeptidase-like core" evidence="1">
    <location>
        <begin position="29"/>
        <end position="182"/>
    </location>
</feature>
<sequence>MLSLSPEQMFGFDEATMVAFIDDDNKQLLLDAETLTAFSRMKQAAAADGIQLNICSGFRHFEHQCRIWNSKAVGRRKVLDADAKTVDINTLSPAQLLQTMLIWSAIPGMSRHHWGTDLDLFDASALQREQLRLVNNEYIAGGPCHKMFCWLETHAHRFGFYRPFQKGISGTSEELWHYSYYPRAQLFLTQYSTESLQQLIANQDVQLKTLILAQLNELVQRFVRTVALPPVQ</sequence>
<gene>
    <name evidence="2" type="ORF">HR45_03490</name>
</gene>
<evidence type="ECO:0000313" key="3">
    <source>
        <dbReference type="Proteomes" id="UP000029264"/>
    </source>
</evidence>
<name>A0A094JF07_9GAMM</name>
<dbReference type="GO" id="GO:0008233">
    <property type="term" value="F:peptidase activity"/>
    <property type="evidence" value="ECO:0007669"/>
    <property type="project" value="InterPro"/>
</dbReference>
<dbReference type="SUPFAM" id="SSF55166">
    <property type="entry name" value="Hedgehog/DD-peptidase"/>
    <property type="match status" value="1"/>
</dbReference>
<dbReference type="InterPro" id="IPR009045">
    <property type="entry name" value="Zn_M74/Hedgehog-like"/>
</dbReference>